<dbReference type="GO" id="GO:0016740">
    <property type="term" value="F:transferase activity"/>
    <property type="evidence" value="ECO:0007669"/>
    <property type="project" value="UniProtKB-KW"/>
</dbReference>
<dbReference type="Gene3D" id="3.90.550.10">
    <property type="entry name" value="Spore Coat Polysaccharide Biosynthesis Protein SpsA, Chain A"/>
    <property type="match status" value="1"/>
</dbReference>
<accession>A0A9W4BPE6</accession>
<keyword evidence="2" id="KW-0808">Transferase</keyword>
<dbReference type="AlphaFoldDB" id="A0A9W4BPE6"/>
<dbReference type="InterPro" id="IPR050834">
    <property type="entry name" value="Glycosyltransf_2"/>
</dbReference>
<dbReference type="PANTHER" id="PTHR43685:SF2">
    <property type="entry name" value="GLYCOSYLTRANSFERASE 2-LIKE DOMAIN-CONTAINING PROTEIN"/>
    <property type="match status" value="1"/>
</dbReference>
<dbReference type="RefSeq" id="WP_163735475.1">
    <property type="nucleotide sequence ID" value="NZ_AP022601.1"/>
</dbReference>
<dbReference type="CDD" id="cd00761">
    <property type="entry name" value="Glyco_tranf_GTA_type"/>
    <property type="match status" value="1"/>
</dbReference>
<dbReference type="InterPro" id="IPR001173">
    <property type="entry name" value="Glyco_trans_2-like"/>
</dbReference>
<evidence type="ECO:0000313" key="2">
    <source>
        <dbReference type="EMBL" id="BBY95834.1"/>
    </source>
</evidence>
<gene>
    <name evidence="2" type="ORF">MGALJ_55030</name>
</gene>
<dbReference type="PANTHER" id="PTHR43685">
    <property type="entry name" value="GLYCOSYLTRANSFERASE"/>
    <property type="match status" value="1"/>
</dbReference>
<dbReference type="EMBL" id="AP022601">
    <property type="protein sequence ID" value="BBY95834.1"/>
    <property type="molecule type" value="Genomic_DNA"/>
</dbReference>
<organism evidence="2 3">
    <name type="scientific">Mycobacterium gallinarum</name>
    <dbReference type="NCBI Taxonomy" id="39689"/>
    <lineage>
        <taxon>Bacteria</taxon>
        <taxon>Bacillati</taxon>
        <taxon>Actinomycetota</taxon>
        <taxon>Actinomycetes</taxon>
        <taxon>Mycobacteriales</taxon>
        <taxon>Mycobacteriaceae</taxon>
        <taxon>Mycobacterium</taxon>
    </lineage>
</organism>
<feature type="domain" description="Glycosyltransferase 2-like" evidence="1">
    <location>
        <begin position="8"/>
        <end position="122"/>
    </location>
</feature>
<dbReference type="InterPro" id="IPR029044">
    <property type="entry name" value="Nucleotide-diphossugar_trans"/>
</dbReference>
<dbReference type="KEGG" id="mgau:MGALJ_55030"/>
<name>A0A9W4BPE6_9MYCO</name>
<proteinExistence type="predicted"/>
<dbReference type="SUPFAM" id="SSF53448">
    <property type="entry name" value="Nucleotide-diphospho-sugar transferases"/>
    <property type="match status" value="1"/>
</dbReference>
<dbReference type="Pfam" id="PF00535">
    <property type="entry name" value="Glycos_transf_2"/>
    <property type="match status" value="1"/>
</dbReference>
<reference evidence="2 3" key="1">
    <citation type="journal article" date="2019" name="Emerg. Microbes Infect.">
        <title>Comprehensive subspecies identification of 175 nontuberculous mycobacteria species based on 7547 genomic profiles.</title>
        <authorList>
            <person name="Matsumoto Y."/>
            <person name="Kinjo T."/>
            <person name="Motooka D."/>
            <person name="Nabeya D."/>
            <person name="Jung N."/>
            <person name="Uechi K."/>
            <person name="Horii T."/>
            <person name="Iida T."/>
            <person name="Fujita J."/>
            <person name="Nakamura S."/>
        </authorList>
    </citation>
    <scope>NUCLEOTIDE SEQUENCE [LARGE SCALE GENOMIC DNA]</scope>
    <source>
        <strain evidence="2 3">JCM 6399</strain>
    </source>
</reference>
<keyword evidence="3" id="KW-1185">Reference proteome</keyword>
<evidence type="ECO:0000259" key="1">
    <source>
        <dbReference type="Pfam" id="PF00535"/>
    </source>
</evidence>
<dbReference type="Proteomes" id="UP000465785">
    <property type="component" value="Chromosome"/>
</dbReference>
<evidence type="ECO:0000313" key="3">
    <source>
        <dbReference type="Proteomes" id="UP000465785"/>
    </source>
</evidence>
<protein>
    <submittedName>
        <fullName evidence="2">Glycosyl transferase</fullName>
    </submittedName>
</protein>
<sequence>MSAKKAVSVVIPTIGRPSLRTAVESALGQTAPPVEVIVVVDADCEPDLPNSSAVRVLRTSGGVGPSLAKHLGIESANGDIVALLDDDDVWRRDKLEIQLDAAPPGEQWIVASRFSVHIDGRDPIIGPRTLIGRNEPVAPYLFELRERQAFNMVQTSTLVFPRALTQTVPMSVAAGSIHDDPKWLIHVRRAYPDLPIVQVAEPLVDIVWTAASLSRSGVDRSQDLIDWGIAELGGESKRVLGDYLLTSPVGSALGAGSPRGIARSVVAAVRYGRPGRLAWASVVKSMLRLSGGRARAFVTRLAGPSKKL</sequence>